<accession>A0A0F9AID4</accession>
<evidence type="ECO:0000313" key="1">
    <source>
        <dbReference type="EMBL" id="KKL09329.1"/>
    </source>
</evidence>
<gene>
    <name evidence="1" type="ORF">LCGC14_2566950</name>
</gene>
<dbReference type="EMBL" id="LAZR01042528">
    <property type="protein sequence ID" value="KKL09329.1"/>
    <property type="molecule type" value="Genomic_DNA"/>
</dbReference>
<sequence>MRNLKIELPEWFDVFSLVCGRAKEALQWDLPEAWVHAELYAELKRRAGSTGWVPFPTEVPYVTLYPVQLPKKTNRDWKRAGAVKWVDLCLWSKADNAWCWFEFKVRHVREDKWHRNASLQARDAFRKDVVALMGLDTDKTAHTWTAPGTYTKAYWFEDLLKPCAKSLPSARHHLVAAFLQLDSEFHPAIWEEKTLIEQIHKWFSYRNKQAGHQRTCPGISVVKLVHPLAGNRSLLVCTWSLGSEDMSNDP</sequence>
<protein>
    <submittedName>
        <fullName evidence="1">Uncharacterized protein</fullName>
    </submittedName>
</protein>
<proteinExistence type="predicted"/>
<organism evidence="1">
    <name type="scientific">marine sediment metagenome</name>
    <dbReference type="NCBI Taxonomy" id="412755"/>
    <lineage>
        <taxon>unclassified sequences</taxon>
        <taxon>metagenomes</taxon>
        <taxon>ecological metagenomes</taxon>
    </lineage>
</organism>
<dbReference type="AlphaFoldDB" id="A0A0F9AID4"/>
<comment type="caution">
    <text evidence="1">The sequence shown here is derived from an EMBL/GenBank/DDBJ whole genome shotgun (WGS) entry which is preliminary data.</text>
</comment>
<name>A0A0F9AID4_9ZZZZ</name>
<reference evidence="1" key="1">
    <citation type="journal article" date="2015" name="Nature">
        <title>Complex archaea that bridge the gap between prokaryotes and eukaryotes.</title>
        <authorList>
            <person name="Spang A."/>
            <person name="Saw J.H."/>
            <person name="Jorgensen S.L."/>
            <person name="Zaremba-Niedzwiedzka K."/>
            <person name="Martijn J."/>
            <person name="Lind A.E."/>
            <person name="van Eijk R."/>
            <person name="Schleper C."/>
            <person name="Guy L."/>
            <person name="Ettema T.J."/>
        </authorList>
    </citation>
    <scope>NUCLEOTIDE SEQUENCE</scope>
</reference>